<name>A0A840Y0B5_9PROT</name>
<keyword evidence="1" id="KW-0472">Membrane</keyword>
<reference evidence="2 3" key="1">
    <citation type="submission" date="2020-08" db="EMBL/GenBank/DDBJ databases">
        <title>Genomic Encyclopedia of Type Strains, Phase IV (KMG-IV): sequencing the most valuable type-strain genomes for metagenomic binning, comparative biology and taxonomic classification.</title>
        <authorList>
            <person name="Goeker M."/>
        </authorList>
    </citation>
    <scope>NUCLEOTIDE SEQUENCE [LARGE SCALE GENOMIC DNA]</scope>
    <source>
        <strain evidence="2 3">DSM 25622</strain>
    </source>
</reference>
<comment type="caution">
    <text evidence="2">The sequence shown here is derived from an EMBL/GenBank/DDBJ whole genome shotgun (WGS) entry which is preliminary data.</text>
</comment>
<keyword evidence="1" id="KW-0812">Transmembrane</keyword>
<dbReference type="RefSeq" id="WP_281394330.1">
    <property type="nucleotide sequence ID" value="NZ_JACIJD010000006.1"/>
</dbReference>
<dbReference type="AlphaFoldDB" id="A0A840Y0B5"/>
<evidence type="ECO:0000256" key="1">
    <source>
        <dbReference type="SAM" id="Phobius"/>
    </source>
</evidence>
<gene>
    <name evidence="2" type="ORF">FHS87_001619</name>
</gene>
<dbReference type="EMBL" id="JACIJD010000006">
    <property type="protein sequence ID" value="MBB5693586.1"/>
    <property type="molecule type" value="Genomic_DNA"/>
</dbReference>
<sequence>MSTRDVLLVALGVGLFLWCGLVVYSTVRNDRLRQKEGAPEKRP</sequence>
<feature type="transmembrane region" description="Helical" evidence="1">
    <location>
        <begin position="6"/>
        <end position="27"/>
    </location>
</feature>
<evidence type="ECO:0000313" key="3">
    <source>
        <dbReference type="Proteomes" id="UP000580654"/>
    </source>
</evidence>
<evidence type="ECO:0000313" key="2">
    <source>
        <dbReference type="EMBL" id="MBB5693586.1"/>
    </source>
</evidence>
<organism evidence="2 3">
    <name type="scientific">Muricoccus pecuniae</name>
    <dbReference type="NCBI Taxonomy" id="693023"/>
    <lineage>
        <taxon>Bacteria</taxon>
        <taxon>Pseudomonadati</taxon>
        <taxon>Pseudomonadota</taxon>
        <taxon>Alphaproteobacteria</taxon>
        <taxon>Acetobacterales</taxon>
        <taxon>Roseomonadaceae</taxon>
        <taxon>Muricoccus</taxon>
    </lineage>
</organism>
<keyword evidence="3" id="KW-1185">Reference proteome</keyword>
<dbReference type="Proteomes" id="UP000580654">
    <property type="component" value="Unassembled WGS sequence"/>
</dbReference>
<protein>
    <submittedName>
        <fullName evidence="2">Uncharacterized protein</fullName>
    </submittedName>
</protein>
<keyword evidence="1" id="KW-1133">Transmembrane helix</keyword>
<proteinExistence type="predicted"/>
<accession>A0A840Y0B5</accession>